<reference evidence="11" key="1">
    <citation type="submission" date="2016-10" db="EMBL/GenBank/DDBJ databases">
        <authorList>
            <person name="Varghese N."/>
        </authorList>
    </citation>
    <scope>NUCLEOTIDE SEQUENCE [LARGE SCALE GENOMIC DNA]</scope>
    <source>
        <strain evidence="11">Nsp8</strain>
    </source>
</reference>
<dbReference type="GO" id="GO:0010045">
    <property type="term" value="P:response to nickel cation"/>
    <property type="evidence" value="ECO:0007669"/>
    <property type="project" value="InterPro"/>
</dbReference>
<dbReference type="Pfam" id="PF01402">
    <property type="entry name" value="RHH_1"/>
    <property type="match status" value="1"/>
</dbReference>
<feature type="binding site" evidence="7">
    <location>
        <position position="88"/>
    </location>
    <ligand>
        <name>Ni(2+)</name>
        <dbReference type="ChEBI" id="CHEBI:49786"/>
    </ligand>
</feature>
<comment type="function">
    <text evidence="7">Transcriptional regulator.</text>
</comment>
<dbReference type="InterPro" id="IPR045865">
    <property type="entry name" value="ACT-like_dom_sf"/>
</dbReference>
<accession>A0A1I4Y1S6</accession>
<dbReference type="NCBIfam" id="NF002815">
    <property type="entry name" value="PRK02967.1"/>
    <property type="match status" value="1"/>
</dbReference>
<dbReference type="CDD" id="cd22231">
    <property type="entry name" value="RHH_NikR_HicB-like"/>
    <property type="match status" value="1"/>
</dbReference>
<keyword evidence="11" id="KW-1185">Reference proteome</keyword>
<evidence type="ECO:0000256" key="5">
    <source>
        <dbReference type="ARBA" id="ARBA00023125"/>
    </source>
</evidence>
<dbReference type="InterPro" id="IPR013321">
    <property type="entry name" value="Arc_rbn_hlx_hlx"/>
</dbReference>
<name>A0A1I4Y1S6_9PROT</name>
<evidence type="ECO:0000313" key="10">
    <source>
        <dbReference type="EMBL" id="SFN31450.1"/>
    </source>
</evidence>
<dbReference type="STRING" id="1266925.GCA_000619905_00427"/>
<dbReference type="Gene3D" id="3.30.70.1150">
    <property type="entry name" value="ACT-like. Chain A, domain 2"/>
    <property type="match status" value="1"/>
</dbReference>
<evidence type="ECO:0000256" key="2">
    <source>
        <dbReference type="ARBA" id="ARBA00022596"/>
    </source>
</evidence>
<dbReference type="Gene3D" id="1.10.1220.10">
    <property type="entry name" value="Met repressor-like"/>
    <property type="match status" value="1"/>
</dbReference>
<dbReference type="HAMAP" id="MF_00476">
    <property type="entry name" value="NikR"/>
    <property type="match status" value="1"/>
</dbReference>
<dbReference type="AlphaFoldDB" id="A0A1I4Y1S6"/>
<dbReference type="InterPro" id="IPR014864">
    <property type="entry name" value="TF_NikR_Ni-bd_C"/>
</dbReference>
<proteinExistence type="inferred from homology"/>
<organism evidence="10 11">
    <name type="scientific">Nitrosospira briensis</name>
    <dbReference type="NCBI Taxonomy" id="35799"/>
    <lineage>
        <taxon>Bacteria</taxon>
        <taxon>Pseudomonadati</taxon>
        <taxon>Pseudomonadota</taxon>
        <taxon>Betaproteobacteria</taxon>
        <taxon>Nitrosomonadales</taxon>
        <taxon>Nitrosomonadaceae</taxon>
        <taxon>Nitrosospira</taxon>
    </lineage>
</organism>
<keyword evidence="6 7" id="KW-0804">Transcription</keyword>
<keyword evidence="3 7" id="KW-0479">Metal-binding</keyword>
<dbReference type="PANTHER" id="PTHR34719:SF2">
    <property type="entry name" value="NICKEL-RESPONSIVE REGULATOR"/>
    <property type="match status" value="1"/>
</dbReference>
<dbReference type="GO" id="GO:0003677">
    <property type="term" value="F:DNA binding"/>
    <property type="evidence" value="ECO:0007669"/>
    <property type="project" value="UniProtKB-KW"/>
</dbReference>
<protein>
    <recommendedName>
        <fullName evidence="7">Putative nickel-responsive regulator</fullName>
    </recommendedName>
</protein>
<keyword evidence="5 7" id="KW-0238">DNA-binding</keyword>
<dbReference type="OrthoDB" id="9806294at2"/>
<dbReference type="RefSeq" id="WP_074794062.1">
    <property type="nucleotide sequence ID" value="NZ_FOVJ01000001.1"/>
</dbReference>
<feature type="binding site" evidence="7">
    <location>
        <position position="77"/>
    </location>
    <ligand>
        <name>Ni(2+)</name>
        <dbReference type="ChEBI" id="CHEBI:49786"/>
    </ligand>
</feature>
<gene>
    <name evidence="10" type="ORF">SAMN05216386_0428</name>
</gene>
<sequence length="153" mass="17519">MERLTISLDNQLSDQFDAFIHARGYTNRSEAMRDLIREQLEASRLEKEESGHCVATLSYIYNHHESDLATRVTSVQHDHHELTLSSMHVHMDHDNCLEVVILRGTIKSVKDFANLVMATRGVRHGSLHMVPVEIRQEQHSTTSFPHSHSNPLT</sequence>
<dbReference type="Proteomes" id="UP000183107">
    <property type="component" value="Unassembled WGS sequence"/>
</dbReference>
<feature type="binding site" evidence="7">
    <location>
        <position position="96"/>
    </location>
    <ligand>
        <name>Ni(2+)</name>
        <dbReference type="ChEBI" id="CHEBI:49786"/>
    </ligand>
</feature>
<evidence type="ECO:0000256" key="4">
    <source>
        <dbReference type="ARBA" id="ARBA00023015"/>
    </source>
</evidence>
<comment type="cofactor">
    <cofactor evidence="7">
        <name>Ni(2+)</name>
        <dbReference type="ChEBI" id="CHEBI:49786"/>
    </cofactor>
    <text evidence="7">Binds 1 nickel ion per subunit.</text>
</comment>
<feature type="domain" description="Transcription factor NikR nickel binding C-terminal" evidence="9">
    <location>
        <begin position="54"/>
        <end position="130"/>
    </location>
</feature>
<dbReference type="GO" id="GO:0016151">
    <property type="term" value="F:nickel cation binding"/>
    <property type="evidence" value="ECO:0007669"/>
    <property type="project" value="UniProtKB-UniRule"/>
</dbReference>
<dbReference type="SUPFAM" id="SSF47598">
    <property type="entry name" value="Ribbon-helix-helix"/>
    <property type="match status" value="1"/>
</dbReference>
<evidence type="ECO:0000259" key="9">
    <source>
        <dbReference type="Pfam" id="PF08753"/>
    </source>
</evidence>
<feature type="domain" description="Ribbon-helix-helix protein CopG" evidence="8">
    <location>
        <begin position="2"/>
        <end position="41"/>
    </location>
</feature>
<evidence type="ECO:0000313" key="11">
    <source>
        <dbReference type="Proteomes" id="UP000183107"/>
    </source>
</evidence>
<dbReference type="InterPro" id="IPR022988">
    <property type="entry name" value="Ni_resp_reg_NikR"/>
</dbReference>
<evidence type="ECO:0000256" key="6">
    <source>
        <dbReference type="ARBA" id="ARBA00023163"/>
    </source>
</evidence>
<comment type="similarity">
    <text evidence="1 7">Belongs to the transcriptional regulatory CopG/NikR family.</text>
</comment>
<evidence type="ECO:0000256" key="1">
    <source>
        <dbReference type="ARBA" id="ARBA00008478"/>
    </source>
</evidence>
<dbReference type="GO" id="GO:0003700">
    <property type="term" value="F:DNA-binding transcription factor activity"/>
    <property type="evidence" value="ECO:0007669"/>
    <property type="project" value="UniProtKB-UniRule"/>
</dbReference>
<keyword evidence="4 7" id="KW-0805">Transcription regulation</keyword>
<dbReference type="NCBIfam" id="NF002169">
    <property type="entry name" value="PRK01002.1"/>
    <property type="match status" value="1"/>
</dbReference>
<keyword evidence="2 7" id="KW-0533">Nickel</keyword>
<dbReference type="InterPro" id="IPR027271">
    <property type="entry name" value="Acetolactate_synth/TF_NikR_C"/>
</dbReference>
<dbReference type="InterPro" id="IPR050192">
    <property type="entry name" value="CopG/NikR_regulator"/>
</dbReference>
<dbReference type="NCBIfam" id="NF003381">
    <property type="entry name" value="PRK04460.1"/>
    <property type="match status" value="1"/>
</dbReference>
<evidence type="ECO:0000256" key="3">
    <source>
        <dbReference type="ARBA" id="ARBA00022723"/>
    </source>
</evidence>
<dbReference type="EMBL" id="FOVJ01000001">
    <property type="protein sequence ID" value="SFN31450.1"/>
    <property type="molecule type" value="Genomic_DNA"/>
</dbReference>
<evidence type="ECO:0000256" key="7">
    <source>
        <dbReference type="HAMAP-Rule" id="MF_00476"/>
    </source>
</evidence>
<dbReference type="InterPro" id="IPR002145">
    <property type="entry name" value="CopG"/>
</dbReference>
<evidence type="ECO:0000259" key="8">
    <source>
        <dbReference type="Pfam" id="PF01402"/>
    </source>
</evidence>
<dbReference type="PANTHER" id="PTHR34719">
    <property type="entry name" value="NICKEL-RESPONSIVE REGULATOR"/>
    <property type="match status" value="1"/>
</dbReference>
<dbReference type="SUPFAM" id="SSF55021">
    <property type="entry name" value="ACT-like"/>
    <property type="match status" value="1"/>
</dbReference>
<dbReference type="Pfam" id="PF08753">
    <property type="entry name" value="NikR_C"/>
    <property type="match status" value="1"/>
</dbReference>
<feature type="binding site" evidence="7">
    <location>
        <position position="90"/>
    </location>
    <ligand>
        <name>Ni(2+)</name>
        <dbReference type="ChEBI" id="CHEBI:49786"/>
    </ligand>
</feature>
<dbReference type="InterPro" id="IPR010985">
    <property type="entry name" value="Ribbon_hlx_hlx"/>
</dbReference>